<dbReference type="Proteomes" id="UP001221413">
    <property type="component" value="Unassembled WGS sequence"/>
</dbReference>
<protein>
    <submittedName>
        <fullName evidence="2">Uncharacterized protein</fullName>
    </submittedName>
</protein>
<keyword evidence="3" id="KW-1185">Reference proteome</keyword>
<organism evidence="2 3">
    <name type="scientific">Drechslerella dactyloides</name>
    <name type="common">Nematode-trapping fungus</name>
    <name type="synonym">Arthrobotrys dactyloides</name>
    <dbReference type="NCBI Taxonomy" id="74499"/>
    <lineage>
        <taxon>Eukaryota</taxon>
        <taxon>Fungi</taxon>
        <taxon>Dikarya</taxon>
        <taxon>Ascomycota</taxon>
        <taxon>Pezizomycotina</taxon>
        <taxon>Orbiliomycetes</taxon>
        <taxon>Orbiliales</taxon>
        <taxon>Orbiliaceae</taxon>
        <taxon>Drechslerella</taxon>
    </lineage>
</organism>
<proteinExistence type="predicted"/>
<evidence type="ECO:0000313" key="2">
    <source>
        <dbReference type="EMBL" id="KAJ6256638.1"/>
    </source>
</evidence>
<evidence type="ECO:0000256" key="1">
    <source>
        <dbReference type="SAM" id="MobiDB-lite"/>
    </source>
</evidence>
<comment type="caution">
    <text evidence="2">The sequence shown here is derived from an EMBL/GenBank/DDBJ whole genome shotgun (WGS) entry which is preliminary data.</text>
</comment>
<sequence>MRLPVSAAFRLSAIVFCLAPVLITADIIRIAKADWLGYITENYQTIRAILLEIETFRLLRRLECSIGVDNAVIVNHHSLTYLLDTVDQAAAKFSQSLKDIESIQPVDPVQADAELAELGVANRLEAQVVGLRLRTYRYRLAEFRAQFLDIEDDLDTIPNRVFPTIVLDDNLQALADYIYDARDRGGNYDTGVIDIDTDAPQMFLEFFTSLVKEAGKAVDVLQAAEEYSELHFGQAFTDFIADRDPMALYQDPMEEERAPSTYTLGQVFYEMQSFFQCWQLRSERIADLLPTLTEIPAYLEAPYWTQMTDLEDDSSFVPNTEDNQYADQIPEEEQEEDSTD</sequence>
<accession>A0AAD6IQG0</accession>
<dbReference type="EMBL" id="JAQGDS010000012">
    <property type="protein sequence ID" value="KAJ6256638.1"/>
    <property type="molecule type" value="Genomic_DNA"/>
</dbReference>
<feature type="compositionally biased region" description="Acidic residues" evidence="1">
    <location>
        <begin position="329"/>
        <end position="340"/>
    </location>
</feature>
<name>A0AAD6IQG0_DREDA</name>
<dbReference type="AlphaFoldDB" id="A0AAD6IQG0"/>
<reference evidence="2" key="1">
    <citation type="submission" date="2023-01" db="EMBL/GenBank/DDBJ databases">
        <title>The chitinases involved in constricting ring structure development in the nematode-trapping fungus Drechslerella dactyloides.</title>
        <authorList>
            <person name="Wang R."/>
            <person name="Zhang L."/>
            <person name="Tang P."/>
            <person name="Li S."/>
            <person name="Liang L."/>
        </authorList>
    </citation>
    <scope>NUCLEOTIDE SEQUENCE</scope>
    <source>
        <strain evidence="2">YMF1.00031</strain>
    </source>
</reference>
<feature type="region of interest" description="Disordered" evidence="1">
    <location>
        <begin position="312"/>
        <end position="340"/>
    </location>
</feature>
<feature type="compositionally biased region" description="Polar residues" evidence="1">
    <location>
        <begin position="316"/>
        <end position="326"/>
    </location>
</feature>
<evidence type="ECO:0000313" key="3">
    <source>
        <dbReference type="Proteomes" id="UP001221413"/>
    </source>
</evidence>
<gene>
    <name evidence="2" type="ORF">Dda_8503</name>
</gene>